<sequence length="198" mass="23233">MEGWWNETDSCGKPGFVFNKKLKHLKLKLQEWNRDKLGRIDLKIKECHKILGELEQKEKQMDLSNQELVLKDETNKMLEQQLNKEETYWFSRAKTKWNKEGESLYKEECLDRPTLDGLELPWLNAISLPEPDETKEGHLVWTVDLRGEFTVRSAFEEIRVKRDKKSWHANIWNSHVPVKAAATAWKLLTNAAAVDDSI</sequence>
<reference evidence="2 3" key="1">
    <citation type="submission" date="2020-10" db="EMBL/GenBank/DDBJ databases">
        <title>The Coptis chinensis genome and diversification of protoberbering-type alkaloids.</title>
        <authorList>
            <person name="Wang B."/>
            <person name="Shu S."/>
            <person name="Song C."/>
            <person name="Liu Y."/>
        </authorList>
    </citation>
    <scope>NUCLEOTIDE SEQUENCE [LARGE SCALE GENOMIC DNA]</scope>
    <source>
        <strain evidence="2">HL-2020</strain>
        <tissue evidence="2">Leaf</tissue>
    </source>
</reference>
<dbReference type="OrthoDB" id="10256906at2759"/>
<gene>
    <name evidence="2" type="ORF">IFM89_039769</name>
</gene>
<proteinExistence type="predicted"/>
<evidence type="ECO:0000313" key="2">
    <source>
        <dbReference type="EMBL" id="KAF9587011.1"/>
    </source>
</evidence>
<evidence type="ECO:0000313" key="3">
    <source>
        <dbReference type="Proteomes" id="UP000631114"/>
    </source>
</evidence>
<evidence type="ECO:0000259" key="1">
    <source>
        <dbReference type="Pfam" id="PF13966"/>
    </source>
</evidence>
<feature type="domain" description="Reverse transcriptase zinc-binding" evidence="1">
    <location>
        <begin position="149"/>
        <end position="197"/>
    </location>
</feature>
<dbReference type="InterPro" id="IPR026960">
    <property type="entry name" value="RVT-Znf"/>
</dbReference>
<dbReference type="Proteomes" id="UP000631114">
    <property type="component" value="Unassembled WGS sequence"/>
</dbReference>
<dbReference type="Pfam" id="PF13966">
    <property type="entry name" value="zf-RVT"/>
    <property type="match status" value="1"/>
</dbReference>
<comment type="caution">
    <text evidence="2">The sequence shown here is derived from an EMBL/GenBank/DDBJ whole genome shotgun (WGS) entry which is preliminary data.</text>
</comment>
<dbReference type="AlphaFoldDB" id="A0A835GSV2"/>
<protein>
    <recommendedName>
        <fullName evidence="1">Reverse transcriptase zinc-binding domain-containing protein</fullName>
    </recommendedName>
</protein>
<organism evidence="2 3">
    <name type="scientific">Coptis chinensis</name>
    <dbReference type="NCBI Taxonomy" id="261450"/>
    <lineage>
        <taxon>Eukaryota</taxon>
        <taxon>Viridiplantae</taxon>
        <taxon>Streptophyta</taxon>
        <taxon>Embryophyta</taxon>
        <taxon>Tracheophyta</taxon>
        <taxon>Spermatophyta</taxon>
        <taxon>Magnoliopsida</taxon>
        <taxon>Ranunculales</taxon>
        <taxon>Ranunculaceae</taxon>
        <taxon>Coptidoideae</taxon>
        <taxon>Coptis</taxon>
    </lineage>
</organism>
<keyword evidence="3" id="KW-1185">Reference proteome</keyword>
<accession>A0A835GSV2</accession>
<name>A0A835GSV2_9MAGN</name>
<dbReference type="EMBL" id="JADFTS010000057">
    <property type="protein sequence ID" value="KAF9587011.1"/>
    <property type="molecule type" value="Genomic_DNA"/>
</dbReference>